<feature type="domain" description="Peptidase M16 N-terminal" evidence="1">
    <location>
        <begin position="59"/>
        <end position="111"/>
    </location>
</feature>
<dbReference type="PANTHER" id="PTHR43016:SF13">
    <property type="entry name" value="PRESEQUENCE PROTEASE, MITOCHONDRIAL"/>
    <property type="match status" value="1"/>
</dbReference>
<protein>
    <recommendedName>
        <fullName evidence="1">Peptidase M16 N-terminal domain-containing protein</fullName>
    </recommendedName>
</protein>
<evidence type="ECO:0000313" key="2">
    <source>
        <dbReference type="EMBL" id="SVB18854.1"/>
    </source>
</evidence>
<dbReference type="GO" id="GO:0046872">
    <property type="term" value="F:metal ion binding"/>
    <property type="evidence" value="ECO:0007669"/>
    <property type="project" value="InterPro"/>
</dbReference>
<dbReference type="AlphaFoldDB" id="A0A382BZ03"/>
<dbReference type="InterPro" id="IPR011765">
    <property type="entry name" value="Pept_M16_N"/>
</dbReference>
<evidence type="ECO:0000259" key="1">
    <source>
        <dbReference type="Pfam" id="PF00675"/>
    </source>
</evidence>
<dbReference type="SUPFAM" id="SSF63411">
    <property type="entry name" value="LuxS/MPP-like metallohydrolase"/>
    <property type="match status" value="1"/>
</dbReference>
<reference evidence="2" key="1">
    <citation type="submission" date="2018-05" db="EMBL/GenBank/DDBJ databases">
        <authorList>
            <person name="Lanie J.A."/>
            <person name="Ng W.-L."/>
            <person name="Kazmierczak K.M."/>
            <person name="Andrzejewski T.M."/>
            <person name="Davidsen T.M."/>
            <person name="Wayne K.J."/>
            <person name="Tettelin H."/>
            <person name="Glass J.I."/>
            <person name="Rusch D."/>
            <person name="Podicherti R."/>
            <person name="Tsui H.-C.T."/>
            <person name="Winkler M.E."/>
        </authorList>
    </citation>
    <scope>NUCLEOTIDE SEQUENCE</scope>
</reference>
<dbReference type="Pfam" id="PF00675">
    <property type="entry name" value="Peptidase_M16"/>
    <property type="match status" value="1"/>
</dbReference>
<sequence>MSFDLGESYSGFQLRQRESISELNSLALLFTHLKTGAEVLVIENDDDNKVFSATFKTPPSNDRGVAHILEHSVLCGSRKYPVKEPFLELLKGSLQTFLNAMTFPDKTMYPVA</sequence>
<dbReference type="InterPro" id="IPR011249">
    <property type="entry name" value="Metalloenz_LuxS/M16"/>
</dbReference>
<organism evidence="2">
    <name type="scientific">marine metagenome</name>
    <dbReference type="NCBI Taxonomy" id="408172"/>
    <lineage>
        <taxon>unclassified sequences</taxon>
        <taxon>metagenomes</taxon>
        <taxon>ecological metagenomes</taxon>
    </lineage>
</organism>
<accession>A0A382BZ03</accession>
<proteinExistence type="predicted"/>
<dbReference type="GO" id="GO:0004222">
    <property type="term" value="F:metalloendopeptidase activity"/>
    <property type="evidence" value="ECO:0007669"/>
    <property type="project" value="TreeGrafter"/>
</dbReference>
<name>A0A382BZ03_9ZZZZ</name>
<gene>
    <name evidence="2" type="ORF">METZ01_LOCUS171708</name>
</gene>
<dbReference type="GO" id="GO:0016485">
    <property type="term" value="P:protein processing"/>
    <property type="evidence" value="ECO:0007669"/>
    <property type="project" value="TreeGrafter"/>
</dbReference>
<dbReference type="PANTHER" id="PTHR43016">
    <property type="entry name" value="PRESEQUENCE PROTEASE"/>
    <property type="match status" value="1"/>
</dbReference>
<dbReference type="Gene3D" id="3.30.830.10">
    <property type="entry name" value="Metalloenzyme, LuxS/M16 peptidase-like"/>
    <property type="match status" value="1"/>
</dbReference>
<dbReference type="EMBL" id="UINC01031969">
    <property type="protein sequence ID" value="SVB18854.1"/>
    <property type="molecule type" value="Genomic_DNA"/>
</dbReference>
<feature type="non-terminal residue" evidence="2">
    <location>
        <position position="112"/>
    </location>
</feature>